<sequence>MTYEWLLDQIDDETDRDRARELVLEREEGTDEGDDELKRILNKYGVSRNIGTTEIVTDRIAPEDILGYWEIFEPTDRLEEKQVRWRSVREFDEKSDDGIPEEDLARYSSFQETGGSVKKSNIM</sequence>
<evidence type="ECO:0000313" key="2">
    <source>
        <dbReference type="EMBL" id="VFK23037.1"/>
    </source>
</evidence>
<feature type="region of interest" description="Disordered" evidence="1">
    <location>
        <begin position="92"/>
        <end position="123"/>
    </location>
</feature>
<feature type="compositionally biased region" description="Polar residues" evidence="1">
    <location>
        <begin position="108"/>
        <end position="123"/>
    </location>
</feature>
<gene>
    <name evidence="2" type="ORF">BECKLPF1236B_GA0070989_13372</name>
</gene>
<dbReference type="AlphaFoldDB" id="A0A450X179"/>
<name>A0A450X179_9GAMM</name>
<reference evidence="2" key="1">
    <citation type="submission" date="2019-02" db="EMBL/GenBank/DDBJ databases">
        <authorList>
            <person name="Gruber-Vodicka R. H."/>
            <person name="Seah K. B. B."/>
        </authorList>
    </citation>
    <scope>NUCLEOTIDE SEQUENCE</scope>
    <source>
        <strain evidence="2">BECK_S313</strain>
    </source>
</reference>
<feature type="compositionally biased region" description="Acidic residues" evidence="1">
    <location>
        <begin position="93"/>
        <end position="102"/>
    </location>
</feature>
<protein>
    <submittedName>
        <fullName evidence="2">Uncharacterized protein</fullName>
    </submittedName>
</protein>
<accession>A0A450X179</accession>
<evidence type="ECO:0000256" key="1">
    <source>
        <dbReference type="SAM" id="MobiDB-lite"/>
    </source>
</evidence>
<organism evidence="2">
    <name type="scientific">Candidatus Kentrum sp. LPFa</name>
    <dbReference type="NCBI Taxonomy" id="2126335"/>
    <lineage>
        <taxon>Bacteria</taxon>
        <taxon>Pseudomonadati</taxon>
        <taxon>Pseudomonadota</taxon>
        <taxon>Gammaproteobacteria</taxon>
        <taxon>Candidatus Kentrum</taxon>
    </lineage>
</organism>
<dbReference type="EMBL" id="CAADFK010000337">
    <property type="protein sequence ID" value="VFK23037.1"/>
    <property type="molecule type" value="Genomic_DNA"/>
</dbReference>
<proteinExistence type="predicted"/>